<comment type="caution">
    <text evidence="1">The sequence shown here is derived from an EMBL/GenBank/DDBJ whole genome shotgun (WGS) entry which is preliminary data.</text>
</comment>
<dbReference type="Proteomes" id="UP000266673">
    <property type="component" value="Unassembled WGS sequence"/>
</dbReference>
<protein>
    <submittedName>
        <fullName evidence="1">Uncharacterized protein</fullName>
    </submittedName>
</protein>
<organism evidence="1 2">
    <name type="scientific">Gigaspora rosea</name>
    <dbReference type="NCBI Taxonomy" id="44941"/>
    <lineage>
        <taxon>Eukaryota</taxon>
        <taxon>Fungi</taxon>
        <taxon>Fungi incertae sedis</taxon>
        <taxon>Mucoromycota</taxon>
        <taxon>Glomeromycotina</taxon>
        <taxon>Glomeromycetes</taxon>
        <taxon>Diversisporales</taxon>
        <taxon>Gigasporaceae</taxon>
        <taxon>Gigaspora</taxon>
    </lineage>
</organism>
<dbReference type="AlphaFoldDB" id="A0A397UUV6"/>
<reference evidence="1 2" key="1">
    <citation type="submission" date="2018-06" db="EMBL/GenBank/DDBJ databases">
        <title>Comparative genomics reveals the genomic features of Rhizophagus irregularis, R. cerebriforme, R. diaphanum and Gigaspora rosea, and their symbiotic lifestyle signature.</title>
        <authorList>
            <person name="Morin E."/>
            <person name="San Clemente H."/>
            <person name="Chen E.C.H."/>
            <person name="De La Providencia I."/>
            <person name="Hainaut M."/>
            <person name="Kuo A."/>
            <person name="Kohler A."/>
            <person name="Murat C."/>
            <person name="Tang N."/>
            <person name="Roy S."/>
            <person name="Loubradou J."/>
            <person name="Henrissat B."/>
            <person name="Grigoriev I.V."/>
            <person name="Corradi N."/>
            <person name="Roux C."/>
            <person name="Martin F.M."/>
        </authorList>
    </citation>
    <scope>NUCLEOTIDE SEQUENCE [LARGE SCALE GENOMIC DNA]</scope>
    <source>
        <strain evidence="1 2">DAOM 194757</strain>
    </source>
</reference>
<gene>
    <name evidence="1" type="ORF">C2G38_2197453</name>
</gene>
<sequence length="149" mass="16853">MHIVYELNGKTFIITVVSNNENSLKLGFQCTCDAIGIDNIESSPSIAINICYQSTFKTKTEYSGLSVIGFNNEIIIQQLINDSIFSIFARIEKLTVVITTVKETSDEIWKILEIFQKYTRKYLFGLTNTLVHEHTNKLRSESSTCAVSN</sequence>
<accession>A0A397UUV6</accession>
<name>A0A397UUV6_9GLOM</name>
<evidence type="ECO:0000313" key="2">
    <source>
        <dbReference type="Proteomes" id="UP000266673"/>
    </source>
</evidence>
<keyword evidence="2" id="KW-1185">Reference proteome</keyword>
<dbReference type="OrthoDB" id="10383223at2759"/>
<dbReference type="EMBL" id="QKWP01000910">
    <property type="protein sequence ID" value="RIB13582.1"/>
    <property type="molecule type" value="Genomic_DNA"/>
</dbReference>
<evidence type="ECO:0000313" key="1">
    <source>
        <dbReference type="EMBL" id="RIB13582.1"/>
    </source>
</evidence>
<proteinExistence type="predicted"/>